<dbReference type="EMBL" id="CP014034">
    <property type="protein sequence ID" value="AMF92693.1"/>
    <property type="molecule type" value="Genomic_DNA"/>
</dbReference>
<proteinExistence type="predicted"/>
<feature type="region of interest" description="Disordered" evidence="1">
    <location>
        <begin position="24"/>
        <end position="67"/>
    </location>
</feature>
<dbReference type="PANTHER" id="PTHR38037">
    <property type="entry name" value="ZN_PROTEASE DOMAIN-CONTAINING PROTEIN"/>
    <property type="match status" value="1"/>
</dbReference>
<accession>A0AAX2LY02</accession>
<dbReference type="Proteomes" id="UP000254626">
    <property type="component" value="Unassembled WGS sequence"/>
</dbReference>
<evidence type="ECO:0000256" key="1">
    <source>
        <dbReference type="SAM" id="MobiDB-lite"/>
    </source>
</evidence>
<gene>
    <name evidence="4" type="ORF">AL536_04255</name>
    <name evidence="5" type="ORF">NCTC11327_04465</name>
</gene>
<evidence type="ECO:0000313" key="7">
    <source>
        <dbReference type="Proteomes" id="UP000254626"/>
    </source>
</evidence>
<reference evidence="6" key="1">
    <citation type="submission" date="2015-12" db="EMBL/GenBank/DDBJ databases">
        <title>FDA dAtabase for Regulatory Grade micrObial Sequences (FDA-ARGOS): Supporting development and validation of Infectious Disease Dx tests.</title>
        <authorList>
            <person name="Hoffmann M."/>
            <person name="Allard M."/>
            <person name="Evans P."/>
            <person name="Brown E."/>
            <person name="Tallon L.J."/>
            <person name="Sadzewicz L."/>
            <person name="Sengamalay N."/>
            <person name="Ott S."/>
            <person name="Godinez A."/>
            <person name="Nagaraj S."/>
            <person name="Vyas G."/>
            <person name="Aluvathingal J."/>
            <person name="Nadendla S."/>
            <person name="Geyer C."/>
            <person name="Sichtig H."/>
        </authorList>
    </citation>
    <scope>NUCLEOTIDE SEQUENCE [LARGE SCALE GENOMIC DNA]</scope>
    <source>
        <strain evidence="6">ATCC 33809</strain>
    </source>
</reference>
<dbReference type="EMBL" id="UHIP01000002">
    <property type="protein sequence ID" value="SUQ27570.1"/>
    <property type="molecule type" value="Genomic_DNA"/>
</dbReference>
<sequence>MKQQWKLLVPLMLSGGLVACATTSTEPSANVDQKEQTTQVEQPKQEATESAKDVADTKSEPKVEEPKKEVKKEVVVLKATKTSDGKLILGEKEWVYVPGLKENFLARIDTGATTSSISAVDVVPFERDGKDWVKFRIEHEGIKSEETSLPVERWVHIRQSSTDDTQRRAVVVAWIQIGDLKEKTEFTLADRTHLTYPLLLGRSFFKDVAVVDVSRKFVQPKHK</sequence>
<dbReference type="Proteomes" id="UP000057088">
    <property type="component" value="Chromosome 1"/>
</dbReference>
<dbReference type="GeneID" id="29383826"/>
<dbReference type="GO" id="GO:0008233">
    <property type="term" value="F:peptidase activity"/>
    <property type="evidence" value="ECO:0007669"/>
    <property type="project" value="UniProtKB-KW"/>
</dbReference>
<evidence type="ECO:0000313" key="6">
    <source>
        <dbReference type="Proteomes" id="UP000057088"/>
    </source>
</evidence>
<dbReference type="PROSITE" id="PS51257">
    <property type="entry name" value="PROKAR_LIPOPROTEIN"/>
    <property type="match status" value="1"/>
</dbReference>
<dbReference type="Pfam" id="PF05618">
    <property type="entry name" value="Zn_protease"/>
    <property type="match status" value="1"/>
</dbReference>
<evidence type="ECO:0000259" key="3">
    <source>
        <dbReference type="Pfam" id="PF05618"/>
    </source>
</evidence>
<reference evidence="4" key="2">
    <citation type="submission" date="2018-01" db="EMBL/GenBank/DDBJ databases">
        <title>FDA dAtabase for Regulatory Grade micrObial Sequences (FDA-ARGOS): Supporting development and validation of Infectious Disease Dx tests.</title>
        <authorList>
            <person name="Hoffmann M."/>
            <person name="Allard M."/>
            <person name="Evans P."/>
            <person name="Brown E."/>
            <person name="Tallon L."/>
            <person name="Sadzewicz L."/>
            <person name="Sengamalay N."/>
            <person name="Ott S."/>
            <person name="Godinez A."/>
            <person name="Nagaraj S."/>
            <person name="Vyas G."/>
            <person name="Aluvathingal J."/>
            <person name="Nadendla S."/>
            <person name="Geyer C."/>
            <person name="Sichtig H."/>
        </authorList>
    </citation>
    <scope>NUCLEOTIDE SEQUENCE</scope>
    <source>
        <strain evidence="4">ATCC 33809</strain>
    </source>
</reference>
<evidence type="ECO:0000313" key="5">
    <source>
        <dbReference type="EMBL" id="SUQ27570.1"/>
    </source>
</evidence>
<keyword evidence="5" id="KW-0449">Lipoprotein</keyword>
<dbReference type="Gene3D" id="2.40.70.10">
    <property type="entry name" value="Acid Proteases"/>
    <property type="match status" value="1"/>
</dbReference>
<reference evidence="5 7" key="3">
    <citation type="submission" date="2018-06" db="EMBL/GenBank/DDBJ databases">
        <authorList>
            <consortium name="Pathogen Informatics"/>
            <person name="Doyle S."/>
        </authorList>
    </citation>
    <scope>NUCLEOTIDE SEQUENCE [LARGE SCALE GENOMIC DNA]</scope>
    <source>
        <strain evidence="5 7">NCTC11327</strain>
    </source>
</reference>
<keyword evidence="5" id="KW-0645">Protease</keyword>
<dbReference type="SUPFAM" id="SSF50630">
    <property type="entry name" value="Acid proteases"/>
    <property type="match status" value="1"/>
</dbReference>
<feature type="domain" description="Retropepsin-like aspartic endopeptidase" evidence="3">
    <location>
        <begin position="88"/>
        <end position="222"/>
    </location>
</feature>
<feature type="signal peptide" evidence="2">
    <location>
        <begin position="1"/>
        <end position="21"/>
    </location>
</feature>
<name>A0AAX2LY02_VIBFL</name>
<dbReference type="GO" id="GO:0006508">
    <property type="term" value="P:proteolysis"/>
    <property type="evidence" value="ECO:0007669"/>
    <property type="project" value="UniProtKB-KW"/>
</dbReference>
<dbReference type="PANTHER" id="PTHR38037:SF2">
    <property type="entry name" value="ATP-DEPENDENT ZINC PROTEASE DOMAIN-CONTAINING PROTEIN-RELATED"/>
    <property type="match status" value="1"/>
</dbReference>
<feature type="compositionally biased region" description="Polar residues" evidence="1">
    <location>
        <begin position="24"/>
        <end position="42"/>
    </location>
</feature>
<dbReference type="InterPro" id="IPR008503">
    <property type="entry name" value="Asp_endopeptidase"/>
</dbReference>
<evidence type="ECO:0000256" key="2">
    <source>
        <dbReference type="SAM" id="SignalP"/>
    </source>
</evidence>
<feature type="compositionally biased region" description="Basic and acidic residues" evidence="1">
    <location>
        <begin position="43"/>
        <end position="67"/>
    </location>
</feature>
<dbReference type="AlphaFoldDB" id="A0AAX2LY02"/>
<dbReference type="KEGG" id="vfl:AL536_04255"/>
<keyword evidence="5" id="KW-0378">Hydrolase</keyword>
<feature type="chain" id="PRO_5043746517" evidence="2">
    <location>
        <begin position="22"/>
        <end position="223"/>
    </location>
</feature>
<dbReference type="RefSeq" id="WP_020328460.1">
    <property type="nucleotide sequence ID" value="NZ_CABLBX010000010.1"/>
</dbReference>
<protein>
    <submittedName>
        <fullName evidence="4 5">ATP-dependent Zn protease</fullName>
    </submittedName>
</protein>
<keyword evidence="2" id="KW-0732">Signal</keyword>
<dbReference type="InterPro" id="IPR021109">
    <property type="entry name" value="Peptidase_aspartic_dom_sf"/>
</dbReference>
<keyword evidence="6" id="KW-1185">Reference proteome</keyword>
<evidence type="ECO:0000313" key="4">
    <source>
        <dbReference type="EMBL" id="AMF92693.1"/>
    </source>
</evidence>
<organism evidence="5 7">
    <name type="scientific">Vibrio fluvialis</name>
    <dbReference type="NCBI Taxonomy" id="676"/>
    <lineage>
        <taxon>Bacteria</taxon>
        <taxon>Pseudomonadati</taxon>
        <taxon>Pseudomonadota</taxon>
        <taxon>Gammaproteobacteria</taxon>
        <taxon>Vibrionales</taxon>
        <taxon>Vibrionaceae</taxon>
        <taxon>Vibrio</taxon>
    </lineage>
</organism>